<evidence type="ECO:0000256" key="14">
    <source>
        <dbReference type="ARBA" id="ARBA00044466"/>
    </source>
</evidence>
<dbReference type="PROSITE" id="PS51969">
    <property type="entry name" value="CBM39"/>
    <property type="match status" value="1"/>
</dbReference>
<feature type="binding site" evidence="21">
    <location>
        <position position="118"/>
    </location>
    <ligand>
        <name>Mg(2+)</name>
        <dbReference type="ChEBI" id="CHEBI:18420"/>
        <label>1</label>
        <note>catalytic</note>
    </ligand>
</feature>
<dbReference type="EC" id="3.1.3.57" evidence="18"/>
<evidence type="ECO:0000256" key="3">
    <source>
        <dbReference type="ARBA" id="ARBA00009759"/>
    </source>
</evidence>
<comment type="catalytic activity">
    <reaction evidence="14">
        <text>adenosine 2',5'-bisphosphate + H2O = AMP + phosphate</text>
        <dbReference type="Rhea" id="RHEA:77643"/>
        <dbReference type="ChEBI" id="CHEBI:15377"/>
        <dbReference type="ChEBI" id="CHEBI:43474"/>
        <dbReference type="ChEBI" id="CHEBI:194156"/>
        <dbReference type="ChEBI" id="CHEBI:456215"/>
        <dbReference type="EC" id="3.1.3.7"/>
    </reaction>
    <physiologicalReaction direction="left-to-right" evidence="14">
        <dbReference type="Rhea" id="RHEA:77644"/>
    </physiologicalReaction>
</comment>
<dbReference type="Proteomes" id="UP000310200">
    <property type="component" value="Unassembled WGS sequence"/>
</dbReference>
<dbReference type="GO" id="GO:0046872">
    <property type="term" value="F:metal ion binding"/>
    <property type="evidence" value="ECO:0007669"/>
    <property type="project" value="UniProtKB-KW"/>
</dbReference>
<comment type="catalytic activity">
    <reaction evidence="15">
        <text>1D-myo-inositol 1,4-bisphosphate + H2O = 1D-myo-inositol 4-phosphate + phosphate</text>
        <dbReference type="Rhea" id="RHEA:15553"/>
        <dbReference type="ChEBI" id="CHEBI:15377"/>
        <dbReference type="ChEBI" id="CHEBI:43474"/>
        <dbReference type="ChEBI" id="CHEBI:58282"/>
        <dbReference type="ChEBI" id="CHEBI:58469"/>
        <dbReference type="EC" id="3.1.3.57"/>
    </reaction>
    <physiologicalReaction direction="left-to-right" evidence="15">
        <dbReference type="Rhea" id="RHEA:15554"/>
    </physiologicalReaction>
</comment>
<dbReference type="GO" id="GO:0008441">
    <property type="term" value="F:3'(2'),5'-bisphosphate nucleotidase activity"/>
    <property type="evidence" value="ECO:0007669"/>
    <property type="project" value="UniProtKB-EC"/>
</dbReference>
<comment type="catalytic activity">
    <reaction evidence="13">
        <text>1D-myo-inositol 1,3,4-trisphosphate + H2O = 1D-myo-inositol 3,4-bisphosphate + phosphate</text>
        <dbReference type="Rhea" id="RHEA:70319"/>
        <dbReference type="ChEBI" id="CHEBI:15377"/>
        <dbReference type="ChEBI" id="CHEBI:43474"/>
        <dbReference type="ChEBI" id="CHEBI:58414"/>
        <dbReference type="ChEBI" id="CHEBI:83241"/>
    </reaction>
    <physiologicalReaction direction="left-to-right" evidence="13">
        <dbReference type="Rhea" id="RHEA:70320"/>
    </physiologicalReaction>
</comment>
<evidence type="ECO:0000313" key="25">
    <source>
        <dbReference type="Proteomes" id="UP000310200"/>
    </source>
</evidence>
<feature type="domain" description="CBM39" evidence="23">
    <location>
        <begin position="298"/>
        <end position="403"/>
    </location>
</feature>
<dbReference type="SUPFAM" id="SSF49899">
    <property type="entry name" value="Concanavalin A-like lectins/glucanases"/>
    <property type="match status" value="1"/>
</dbReference>
<keyword evidence="9 21" id="KW-0460">Magnesium</keyword>
<evidence type="ECO:0000256" key="16">
    <source>
        <dbReference type="ARBA" id="ARBA00044479"/>
    </source>
</evidence>
<evidence type="ECO:0000256" key="8">
    <source>
        <dbReference type="ARBA" id="ARBA00022801"/>
    </source>
</evidence>
<evidence type="ECO:0000256" key="5">
    <source>
        <dbReference type="ARBA" id="ARBA00022588"/>
    </source>
</evidence>
<dbReference type="Gene3D" id="3.30.540.10">
    <property type="entry name" value="Fructose-1,6-Bisphosphatase, subunit A, domain 1"/>
    <property type="match status" value="1"/>
</dbReference>
<dbReference type="FunFam" id="3.30.540.10:FF:000023">
    <property type="entry name" value="Protein CBR-TAG-231"/>
    <property type="match status" value="1"/>
</dbReference>
<dbReference type="GO" id="GO:0046854">
    <property type="term" value="P:phosphatidylinositol phosphate biosynthetic process"/>
    <property type="evidence" value="ECO:0007669"/>
    <property type="project" value="InterPro"/>
</dbReference>
<dbReference type="GO" id="GO:0004441">
    <property type="term" value="F:inositol-1,4-bisphosphate 1-phosphatase activity"/>
    <property type="evidence" value="ECO:0007669"/>
    <property type="project" value="UniProtKB-EC"/>
</dbReference>
<dbReference type="InterPro" id="IPR000757">
    <property type="entry name" value="Beta-glucanase-like"/>
</dbReference>
<feature type="domain" description="GH16" evidence="22">
    <location>
        <begin position="377"/>
        <end position="700"/>
    </location>
</feature>
<evidence type="ECO:0000256" key="6">
    <source>
        <dbReference type="ARBA" id="ARBA00022671"/>
    </source>
</evidence>
<comment type="cofactor">
    <cofactor evidence="1 21">
        <name>Mg(2+)</name>
        <dbReference type="ChEBI" id="CHEBI:18420"/>
    </cofactor>
</comment>
<comment type="similarity">
    <text evidence="2">Belongs to the insect beta-1,3-glucan binding protein family.</text>
</comment>
<dbReference type="SUPFAM" id="SSF56655">
    <property type="entry name" value="Carbohydrate phosphatase"/>
    <property type="match status" value="1"/>
</dbReference>
<comment type="similarity">
    <text evidence="3">Belongs to the inositol monophosphatase superfamily.</text>
</comment>
<keyword evidence="6" id="KW-0452">Lithium</keyword>
<evidence type="ECO:0000256" key="4">
    <source>
        <dbReference type="ARBA" id="ARBA00012633"/>
    </source>
</evidence>
<dbReference type="InterPro" id="IPR020583">
    <property type="entry name" value="Inositol_monoP_metal-BS"/>
</dbReference>
<comment type="catalytic activity">
    <reaction evidence="17">
        <text>3'-phosphoadenylyl sulfate + H2O = adenosine 5'-phosphosulfate + phosphate</text>
        <dbReference type="Rhea" id="RHEA:77639"/>
        <dbReference type="ChEBI" id="CHEBI:15377"/>
        <dbReference type="ChEBI" id="CHEBI:43474"/>
        <dbReference type="ChEBI" id="CHEBI:58243"/>
        <dbReference type="ChEBI" id="CHEBI:58339"/>
        <dbReference type="EC" id="3.1.3.7"/>
    </reaction>
    <physiologicalReaction direction="left-to-right" evidence="17">
        <dbReference type="Rhea" id="RHEA:77640"/>
    </physiologicalReaction>
</comment>
<evidence type="ECO:0000256" key="18">
    <source>
        <dbReference type="ARBA" id="ARBA00044519"/>
    </source>
</evidence>
<dbReference type="STRING" id="300112.A0A4S2L061"/>
<reference evidence="24 25" key="1">
    <citation type="journal article" date="2019" name="Philos. Trans. R. Soc. Lond., B, Biol. Sci.">
        <title>Ant behaviour and brain gene expression of defending hosts depend on the ecological success of the intruding social parasite.</title>
        <authorList>
            <person name="Kaur R."/>
            <person name="Stoldt M."/>
            <person name="Jongepier E."/>
            <person name="Feldmeyer B."/>
            <person name="Menzel F."/>
            <person name="Bornberg-Bauer E."/>
            <person name="Foitzik S."/>
        </authorList>
    </citation>
    <scope>NUCLEOTIDE SEQUENCE [LARGE SCALE GENOMIC DNA]</scope>
    <source>
        <tissue evidence="24">Whole body</tissue>
    </source>
</reference>
<dbReference type="InterPro" id="IPR020550">
    <property type="entry name" value="Inositol_monophosphatase_CS"/>
</dbReference>
<dbReference type="PRINTS" id="PR00377">
    <property type="entry name" value="IMPHPHTASES"/>
</dbReference>
<dbReference type="PANTHER" id="PTHR43028:SF5">
    <property type="entry name" value="3'(2'),5'-BISPHOSPHATE NUCLEOTIDASE 1"/>
    <property type="match status" value="1"/>
</dbReference>
<feature type="binding site" evidence="21">
    <location>
        <position position="119"/>
    </location>
    <ligand>
        <name>Mg(2+)</name>
        <dbReference type="ChEBI" id="CHEBI:18420"/>
        <label>1</label>
        <note>catalytic</note>
    </ligand>
</feature>
<feature type="binding site" evidence="21">
    <location>
        <position position="247"/>
    </location>
    <ligand>
        <name>Mg(2+)</name>
        <dbReference type="ChEBI" id="CHEBI:18420"/>
        <label>1</label>
        <note>catalytic</note>
    </ligand>
</feature>
<dbReference type="AlphaFoldDB" id="A0A4S2L061"/>
<gene>
    <name evidence="24" type="ORF">DBV15_06451</name>
</gene>
<proteinExistence type="inferred from homology"/>
<keyword evidence="25" id="KW-1185">Reference proteome</keyword>
<dbReference type="InterPro" id="IPR013320">
    <property type="entry name" value="ConA-like_dom_sf"/>
</dbReference>
<feature type="binding site" evidence="21">
    <location>
        <position position="116"/>
    </location>
    <ligand>
        <name>Mg(2+)</name>
        <dbReference type="ChEBI" id="CHEBI:18420"/>
        <label>1</label>
        <note>catalytic</note>
    </ligand>
</feature>
<dbReference type="GO" id="GO:0005975">
    <property type="term" value="P:carbohydrate metabolic process"/>
    <property type="evidence" value="ECO:0007669"/>
    <property type="project" value="InterPro"/>
</dbReference>
<sequence>MAQSAALLTRIVASSVSATVQAGKIIRDVLSKGGLNIVEKGKNDLQTEADRCAQRCIITSLSRQFPNITIIGEEEPSSCEVPSEWIITEADQEVLQLKLPAHLEDVNPKDVCVWVDPLDGTTEYTQGLVEHVTVLVGVAIGKTAIGGVIHQPYYKNDESGTFIENGRTLWGIDGAGFGGFTPKSPPEGRRIIATTRSHSDSIVQSAIKSLEPDEVTRVGGAGHKVILLLEGKAHAYVFASRGCKRWDTCAPEAILHAIGGVLTDLHGERYSYNRETTYVNMRGILATAPGQPHQWYLSRIPDEDIWYLTNKIIELKYCGYRYIYEHGITLVAFHVKFNEDFDGLEAGHIAKDILKVRNGRWTYEDRRTQLQRDDIIYYWIHVVYQGLDFYNYDGTLHIGNEVESSQNCTTASTTWVFENGNRRQACPRQLIFEDNFDNLNATKWNPLNRFAGPPDDEFVVYMTDEVTDVSDGRLRIKPILLNSKYGTDFASRGTLEIESCTGEISTPECYRVGAGSYILPPVISGRINTKGKFEFLFGRVEIRAKLPHGDWVYPVITLESAENTWQLGLHHEIRIASSVGNEELRTPEGETVSGHILAAGGLTVSLSESNAQSNNRMTLPKRQSGKTWSDDFHIFEIEWKSGLIVVKVDGVQDSCTICIVLLNLVTNAEGLISFIAQSYLTLGVAVGGSHEFQDLSLIHI</sequence>
<name>A0A4S2L061_9HYME</name>
<dbReference type="EC" id="3.1.3.7" evidence="4"/>
<comment type="caution">
    <text evidence="24">The sequence shown here is derived from an EMBL/GenBank/DDBJ whole genome shotgun (WGS) entry which is preliminary data.</text>
</comment>
<evidence type="ECO:0000256" key="17">
    <source>
        <dbReference type="ARBA" id="ARBA00044484"/>
    </source>
</evidence>
<evidence type="ECO:0000256" key="1">
    <source>
        <dbReference type="ARBA" id="ARBA00001946"/>
    </source>
</evidence>
<evidence type="ECO:0000259" key="23">
    <source>
        <dbReference type="PROSITE" id="PS51969"/>
    </source>
</evidence>
<feature type="binding site" evidence="21">
    <location>
        <position position="73"/>
    </location>
    <ligand>
        <name>Mg(2+)</name>
        <dbReference type="ChEBI" id="CHEBI:18420"/>
        <label>1</label>
        <note>catalytic</note>
    </ligand>
</feature>
<keyword evidence="5" id="KW-0399">Innate immunity</keyword>
<protein>
    <recommendedName>
        <fullName evidence="11">3'(2'),5'-bisphosphate nucleotidase 1</fullName>
        <ecNumber evidence="18">3.1.3.57</ecNumber>
        <ecNumber evidence="4">3.1.3.7</ecNumber>
    </recommendedName>
    <alternativeName>
        <fullName evidence="19">3'-phosphoadenosine 5'-phosphate phosphatase</fullName>
    </alternativeName>
    <alternativeName>
        <fullName evidence="12">Bisphosphate 3'-nucleotidase 1</fullName>
    </alternativeName>
    <alternativeName>
        <fullName evidence="20">Inositol-polyphosphate 1-phosphatase</fullName>
    </alternativeName>
</protein>
<keyword evidence="7 21" id="KW-0479">Metal-binding</keyword>
<evidence type="ECO:0000256" key="11">
    <source>
        <dbReference type="ARBA" id="ARBA00040342"/>
    </source>
</evidence>
<dbReference type="PANTHER" id="PTHR43028">
    <property type="entry name" value="3'(2'),5'-BISPHOSPHATE NUCLEOTIDASE 1"/>
    <property type="match status" value="1"/>
</dbReference>
<dbReference type="CDD" id="cd01640">
    <property type="entry name" value="IPPase"/>
    <property type="match status" value="1"/>
</dbReference>
<evidence type="ECO:0000256" key="2">
    <source>
        <dbReference type="ARBA" id="ARBA00008781"/>
    </source>
</evidence>
<dbReference type="FunFam" id="3.40.190.80:FF:000006">
    <property type="entry name" value="Bisphosphate nucleotidase 1"/>
    <property type="match status" value="1"/>
</dbReference>
<evidence type="ECO:0000256" key="12">
    <source>
        <dbReference type="ARBA" id="ARBA00041815"/>
    </source>
</evidence>
<evidence type="ECO:0000256" key="20">
    <source>
        <dbReference type="ARBA" id="ARBA00044554"/>
    </source>
</evidence>
<dbReference type="Gene3D" id="3.40.190.80">
    <property type="match status" value="1"/>
</dbReference>
<dbReference type="Pfam" id="PF15886">
    <property type="entry name" value="CBM39"/>
    <property type="match status" value="1"/>
</dbReference>
<evidence type="ECO:0000256" key="9">
    <source>
        <dbReference type="ARBA" id="ARBA00022842"/>
    </source>
</evidence>
<dbReference type="Gene3D" id="2.60.120.200">
    <property type="match status" value="1"/>
</dbReference>
<dbReference type="InterPro" id="IPR043030">
    <property type="entry name" value="BGBP_N_sf"/>
</dbReference>
<dbReference type="GO" id="GO:0045087">
    <property type="term" value="P:innate immune response"/>
    <property type="evidence" value="ECO:0007669"/>
    <property type="project" value="UniProtKB-KW"/>
</dbReference>
<dbReference type="GO" id="GO:0004553">
    <property type="term" value="F:hydrolase activity, hydrolyzing O-glycosyl compounds"/>
    <property type="evidence" value="ECO:0007669"/>
    <property type="project" value="InterPro"/>
</dbReference>
<keyword evidence="10" id="KW-0391">Immunity</keyword>
<organism evidence="24 25">
    <name type="scientific">Temnothorax longispinosus</name>
    <dbReference type="NCBI Taxonomy" id="300112"/>
    <lineage>
        <taxon>Eukaryota</taxon>
        <taxon>Metazoa</taxon>
        <taxon>Ecdysozoa</taxon>
        <taxon>Arthropoda</taxon>
        <taxon>Hexapoda</taxon>
        <taxon>Insecta</taxon>
        <taxon>Pterygota</taxon>
        <taxon>Neoptera</taxon>
        <taxon>Endopterygota</taxon>
        <taxon>Hymenoptera</taxon>
        <taxon>Apocrita</taxon>
        <taxon>Aculeata</taxon>
        <taxon>Formicoidea</taxon>
        <taxon>Formicidae</taxon>
        <taxon>Myrmicinae</taxon>
        <taxon>Temnothorax</taxon>
    </lineage>
</organism>
<evidence type="ECO:0000256" key="21">
    <source>
        <dbReference type="PIRSR" id="PIRSR600760-2"/>
    </source>
</evidence>
<accession>A0A4S2L061</accession>
<dbReference type="InterPro" id="IPR000760">
    <property type="entry name" value="Inositol_monophosphatase-like"/>
</dbReference>
<dbReference type="PROSITE" id="PS51762">
    <property type="entry name" value="GH16_2"/>
    <property type="match status" value="1"/>
</dbReference>
<dbReference type="GO" id="GO:0030246">
    <property type="term" value="F:carbohydrate binding"/>
    <property type="evidence" value="ECO:0007669"/>
    <property type="project" value="InterPro"/>
</dbReference>
<evidence type="ECO:0000256" key="19">
    <source>
        <dbReference type="ARBA" id="ARBA00044544"/>
    </source>
</evidence>
<keyword evidence="8" id="KW-0378">Hydrolase</keyword>
<dbReference type="InterPro" id="IPR031756">
    <property type="entry name" value="BGBP_N"/>
</dbReference>
<evidence type="ECO:0000256" key="15">
    <source>
        <dbReference type="ARBA" id="ARBA00044478"/>
    </source>
</evidence>
<dbReference type="PROSITE" id="PS00629">
    <property type="entry name" value="IMP_1"/>
    <property type="match status" value="1"/>
</dbReference>
<dbReference type="Pfam" id="PF00459">
    <property type="entry name" value="Inositol_P"/>
    <property type="match status" value="1"/>
</dbReference>
<evidence type="ECO:0000256" key="13">
    <source>
        <dbReference type="ARBA" id="ARBA00044465"/>
    </source>
</evidence>
<comment type="catalytic activity">
    <reaction evidence="16">
        <text>adenosine 3',5'-bisphosphate + H2O = AMP + phosphate</text>
        <dbReference type="Rhea" id="RHEA:10040"/>
        <dbReference type="ChEBI" id="CHEBI:15377"/>
        <dbReference type="ChEBI" id="CHEBI:43474"/>
        <dbReference type="ChEBI" id="CHEBI:58343"/>
        <dbReference type="ChEBI" id="CHEBI:456215"/>
        <dbReference type="EC" id="3.1.3.7"/>
    </reaction>
    <physiologicalReaction direction="left-to-right" evidence="16">
        <dbReference type="Rhea" id="RHEA:10041"/>
    </physiologicalReaction>
</comment>
<evidence type="ECO:0000256" key="10">
    <source>
        <dbReference type="ARBA" id="ARBA00022859"/>
    </source>
</evidence>
<dbReference type="Gene3D" id="2.60.40.2140">
    <property type="entry name" value="Beta-1,3-glucan-recognition protein, N-terminal domain"/>
    <property type="match status" value="1"/>
</dbReference>
<dbReference type="InterPro" id="IPR050725">
    <property type="entry name" value="CysQ/Inositol_MonoPase"/>
</dbReference>
<dbReference type="PROSITE" id="PS00630">
    <property type="entry name" value="IMP_2"/>
    <property type="match status" value="1"/>
</dbReference>
<evidence type="ECO:0000256" key="7">
    <source>
        <dbReference type="ARBA" id="ARBA00022723"/>
    </source>
</evidence>
<evidence type="ECO:0000259" key="22">
    <source>
        <dbReference type="PROSITE" id="PS51762"/>
    </source>
</evidence>
<dbReference type="EMBL" id="QBLH01000962">
    <property type="protein sequence ID" value="TGZ53717.1"/>
    <property type="molecule type" value="Genomic_DNA"/>
</dbReference>
<evidence type="ECO:0000313" key="24">
    <source>
        <dbReference type="EMBL" id="TGZ53717.1"/>
    </source>
</evidence>